<comment type="caution">
    <text evidence="1">The sequence shown here is derived from an EMBL/GenBank/DDBJ whole genome shotgun (WGS) entry which is preliminary data.</text>
</comment>
<evidence type="ECO:0000313" key="2">
    <source>
        <dbReference type="Proteomes" id="UP001519460"/>
    </source>
</evidence>
<proteinExistence type="predicted"/>
<gene>
    <name evidence="1" type="ORF">BaRGS_00033965</name>
</gene>
<protein>
    <submittedName>
        <fullName evidence="1">Uncharacterized protein</fullName>
    </submittedName>
</protein>
<accession>A0ABD0JIM4</accession>
<evidence type="ECO:0000313" key="1">
    <source>
        <dbReference type="EMBL" id="KAK7474784.1"/>
    </source>
</evidence>
<dbReference type="AlphaFoldDB" id="A0ABD0JIM4"/>
<keyword evidence="2" id="KW-1185">Reference proteome</keyword>
<dbReference type="EMBL" id="JACVVK020000425">
    <property type="protein sequence ID" value="KAK7474784.1"/>
    <property type="molecule type" value="Genomic_DNA"/>
</dbReference>
<sequence length="73" mass="8172">MVCPHTACRGEDRRGEWFIEALEVRAGGAAVSFTALDETCREVDVQKQCTGYVCGFLLCGARDTLWFWLEAII</sequence>
<name>A0ABD0JIM4_9CAEN</name>
<organism evidence="1 2">
    <name type="scientific">Batillaria attramentaria</name>
    <dbReference type="NCBI Taxonomy" id="370345"/>
    <lineage>
        <taxon>Eukaryota</taxon>
        <taxon>Metazoa</taxon>
        <taxon>Spiralia</taxon>
        <taxon>Lophotrochozoa</taxon>
        <taxon>Mollusca</taxon>
        <taxon>Gastropoda</taxon>
        <taxon>Caenogastropoda</taxon>
        <taxon>Sorbeoconcha</taxon>
        <taxon>Cerithioidea</taxon>
        <taxon>Batillariidae</taxon>
        <taxon>Batillaria</taxon>
    </lineage>
</organism>
<dbReference type="Proteomes" id="UP001519460">
    <property type="component" value="Unassembled WGS sequence"/>
</dbReference>
<reference evidence="1 2" key="1">
    <citation type="journal article" date="2023" name="Sci. Data">
        <title>Genome assembly of the Korean intertidal mud-creeper Batillaria attramentaria.</title>
        <authorList>
            <person name="Patra A.K."/>
            <person name="Ho P.T."/>
            <person name="Jun S."/>
            <person name="Lee S.J."/>
            <person name="Kim Y."/>
            <person name="Won Y.J."/>
        </authorList>
    </citation>
    <scope>NUCLEOTIDE SEQUENCE [LARGE SCALE GENOMIC DNA]</scope>
    <source>
        <strain evidence="1">Wonlab-2016</strain>
    </source>
</reference>